<keyword evidence="3" id="KW-1003">Cell membrane</keyword>
<dbReference type="Pfam" id="PF02608">
    <property type="entry name" value="Bmp"/>
    <property type="match status" value="1"/>
</dbReference>
<feature type="domain" description="ABC transporter substrate-binding protein PnrA-like" evidence="7">
    <location>
        <begin position="56"/>
        <end position="365"/>
    </location>
</feature>
<comment type="similarity">
    <text evidence="2">Belongs to the BMP lipoprotein family.</text>
</comment>
<dbReference type="CDD" id="cd06354">
    <property type="entry name" value="PBP1_PrnA-like"/>
    <property type="match status" value="1"/>
</dbReference>
<gene>
    <name evidence="8" type="primary">nupN</name>
    <name evidence="8" type="ORF">HC660_30410</name>
</gene>
<dbReference type="InterPro" id="IPR028082">
    <property type="entry name" value="Peripla_BP_I"/>
</dbReference>
<dbReference type="Gene3D" id="3.40.50.2300">
    <property type="match status" value="2"/>
</dbReference>
<proteinExistence type="inferred from homology"/>
<keyword evidence="6" id="KW-0449">Lipoprotein</keyword>
<evidence type="ECO:0000256" key="1">
    <source>
        <dbReference type="ARBA" id="ARBA00004193"/>
    </source>
</evidence>
<evidence type="ECO:0000256" key="3">
    <source>
        <dbReference type="ARBA" id="ARBA00022475"/>
    </source>
</evidence>
<name>A0ABX6M036_BACMO</name>
<dbReference type="Proteomes" id="UP000501048">
    <property type="component" value="Chromosome"/>
</dbReference>
<organism evidence="8 9">
    <name type="scientific">Bacillus mojavensis</name>
    <dbReference type="NCBI Taxonomy" id="72360"/>
    <lineage>
        <taxon>Bacteria</taxon>
        <taxon>Bacillati</taxon>
        <taxon>Bacillota</taxon>
        <taxon>Bacilli</taxon>
        <taxon>Bacillales</taxon>
        <taxon>Bacillaceae</taxon>
        <taxon>Bacillus</taxon>
    </lineage>
</organism>
<accession>A0ABX6M036</accession>
<evidence type="ECO:0000313" key="9">
    <source>
        <dbReference type="Proteomes" id="UP000501048"/>
    </source>
</evidence>
<reference evidence="8 9" key="1">
    <citation type="submission" date="2020-04" db="EMBL/GenBank/DDBJ databases">
        <title>Plant growth promoting and environmental Bacillus: genomic and epigenetic comparison.</title>
        <authorList>
            <person name="Reva O.N."/>
            <person name="Lutz S."/>
            <person name="Ahrens C.H."/>
        </authorList>
    </citation>
    <scope>NUCLEOTIDE SEQUENCE [LARGE SCALE GENOMIC DNA]</scope>
    <source>
        <strain evidence="8 9">UCMB5075</strain>
    </source>
</reference>
<dbReference type="PANTHER" id="PTHR34296:SF2">
    <property type="entry name" value="ABC TRANSPORTER GUANOSINE-BINDING PROTEIN NUPN"/>
    <property type="match status" value="1"/>
</dbReference>
<dbReference type="InterPro" id="IPR003760">
    <property type="entry name" value="PnrA-like"/>
</dbReference>
<dbReference type="SUPFAM" id="SSF53822">
    <property type="entry name" value="Periplasmic binding protein-like I"/>
    <property type="match status" value="1"/>
</dbReference>
<dbReference type="InterPro" id="IPR050957">
    <property type="entry name" value="BMP_lipoprotein"/>
</dbReference>
<keyword evidence="5" id="KW-0472">Membrane</keyword>
<evidence type="ECO:0000256" key="4">
    <source>
        <dbReference type="ARBA" id="ARBA00022729"/>
    </source>
</evidence>
<evidence type="ECO:0000256" key="2">
    <source>
        <dbReference type="ARBA" id="ARBA00008610"/>
    </source>
</evidence>
<dbReference type="EMBL" id="CP051464">
    <property type="protein sequence ID" value="QJC97489.1"/>
    <property type="molecule type" value="Genomic_DNA"/>
</dbReference>
<keyword evidence="4" id="KW-0732">Signal</keyword>
<protein>
    <submittedName>
        <fullName evidence="8">Purine nucleoside ABC transporter, substrate-binding protein NupN</fullName>
    </submittedName>
</protein>
<evidence type="ECO:0000256" key="6">
    <source>
        <dbReference type="ARBA" id="ARBA00023288"/>
    </source>
</evidence>
<evidence type="ECO:0000256" key="5">
    <source>
        <dbReference type="ARBA" id="ARBA00023136"/>
    </source>
</evidence>
<keyword evidence="9" id="KW-1185">Reference proteome</keyword>
<sequence>MTDRISSGQIFLGGYILKKRKIGLAMSLVIAAGTILGACGNSEKSSGNSEGKNKFSVAMVTDIGGVDDKSFNQSAWEGIQAFGKDNGLEKGKNGYDYLQSKSDADYTTNLNKLAREHFDLIYGVGYLMEDSISEIADQRKNTNFAIIDAVVDKDNVASITFKEQEGSFLVGVAAALTSKSGKIGFVGGMESELIKKFEVGFRAGVQAVKPDATVQVKYAGGFDKADVGKATAESMYKSGVDVIYHSAGATGTGVFTEAKNLKKEDPKRDVWVIGVDKDQYAEGQVEGTDDNVTLTSMVKKVDTAVEDLTKKASEGKFPGGETLTYGLDQDGVGISSSKQNLSDDVIKAVDDWKKKIIDGLEVPGTEKELKNFKAE</sequence>
<dbReference type="PANTHER" id="PTHR34296">
    <property type="entry name" value="TRANSCRIPTIONAL ACTIVATOR PROTEIN MED"/>
    <property type="match status" value="1"/>
</dbReference>
<evidence type="ECO:0000259" key="7">
    <source>
        <dbReference type="Pfam" id="PF02608"/>
    </source>
</evidence>
<evidence type="ECO:0000313" key="8">
    <source>
        <dbReference type="EMBL" id="QJC97489.1"/>
    </source>
</evidence>
<comment type="subcellular location">
    <subcellularLocation>
        <location evidence="1">Cell membrane</location>
        <topology evidence="1">Lipid-anchor</topology>
    </subcellularLocation>
</comment>